<dbReference type="AlphaFoldDB" id="A0AAW0KN26"/>
<keyword evidence="2" id="KW-1185">Reference proteome</keyword>
<gene>
    <name evidence="1" type="ORF">CFP56_016325</name>
</gene>
<name>A0AAW0KN26_QUESU</name>
<dbReference type="Proteomes" id="UP000237347">
    <property type="component" value="Unassembled WGS sequence"/>
</dbReference>
<evidence type="ECO:0000313" key="2">
    <source>
        <dbReference type="Proteomes" id="UP000237347"/>
    </source>
</evidence>
<proteinExistence type="predicted"/>
<comment type="caution">
    <text evidence="1">The sequence shown here is derived from an EMBL/GenBank/DDBJ whole genome shotgun (WGS) entry which is preliminary data.</text>
</comment>
<evidence type="ECO:0000313" key="1">
    <source>
        <dbReference type="EMBL" id="KAK7840737.1"/>
    </source>
</evidence>
<organism evidence="1 2">
    <name type="scientific">Quercus suber</name>
    <name type="common">Cork oak</name>
    <dbReference type="NCBI Taxonomy" id="58331"/>
    <lineage>
        <taxon>Eukaryota</taxon>
        <taxon>Viridiplantae</taxon>
        <taxon>Streptophyta</taxon>
        <taxon>Embryophyta</taxon>
        <taxon>Tracheophyta</taxon>
        <taxon>Spermatophyta</taxon>
        <taxon>Magnoliopsida</taxon>
        <taxon>eudicotyledons</taxon>
        <taxon>Gunneridae</taxon>
        <taxon>Pentapetalae</taxon>
        <taxon>rosids</taxon>
        <taxon>fabids</taxon>
        <taxon>Fagales</taxon>
        <taxon>Fagaceae</taxon>
        <taxon>Quercus</taxon>
    </lineage>
</organism>
<reference evidence="1 2" key="1">
    <citation type="journal article" date="2018" name="Sci. Data">
        <title>The draft genome sequence of cork oak.</title>
        <authorList>
            <person name="Ramos A.M."/>
            <person name="Usie A."/>
            <person name="Barbosa P."/>
            <person name="Barros P.M."/>
            <person name="Capote T."/>
            <person name="Chaves I."/>
            <person name="Simoes F."/>
            <person name="Abreu I."/>
            <person name="Carrasquinho I."/>
            <person name="Faro C."/>
            <person name="Guimaraes J.B."/>
            <person name="Mendonca D."/>
            <person name="Nobrega F."/>
            <person name="Rodrigues L."/>
            <person name="Saibo N.J.M."/>
            <person name="Varela M.C."/>
            <person name="Egas C."/>
            <person name="Matos J."/>
            <person name="Miguel C.M."/>
            <person name="Oliveira M.M."/>
            <person name="Ricardo C.P."/>
            <person name="Goncalves S."/>
        </authorList>
    </citation>
    <scope>NUCLEOTIDE SEQUENCE [LARGE SCALE GENOMIC DNA]</scope>
    <source>
        <strain evidence="2">cv. HL8</strain>
    </source>
</reference>
<accession>A0AAW0KN26</accession>
<sequence>MELEGLKAMTKHPWVKGNMSSEETEYLLQKPYDDCVSGINACPMELATEHRRNPFAVTGCLDDLAVVWAKHVLALHNTFFLLGVVLNLIPQNRSYLDANNNFKLLNSYSYDKRLY</sequence>
<dbReference type="EMBL" id="PKMF04000255">
    <property type="protein sequence ID" value="KAK7840737.1"/>
    <property type="molecule type" value="Genomic_DNA"/>
</dbReference>
<protein>
    <submittedName>
        <fullName evidence="1">Uncharacterized protein</fullName>
    </submittedName>
</protein>